<dbReference type="GeneID" id="68096291"/>
<keyword evidence="1 4" id="KW-0732">Signal</keyword>
<dbReference type="GO" id="GO:0005319">
    <property type="term" value="F:lipid transporter activity"/>
    <property type="evidence" value="ECO:0007669"/>
    <property type="project" value="InterPro"/>
</dbReference>
<dbReference type="RefSeq" id="XP_044555966.1">
    <property type="nucleotide sequence ID" value="XM_044693408.1"/>
</dbReference>
<feature type="chain" id="PRO_5041731399" description="Vitellogenin domain-containing protein" evidence="4">
    <location>
        <begin position="28"/>
        <end position="1369"/>
    </location>
</feature>
<dbReference type="InterPro" id="IPR011030">
    <property type="entry name" value="Lipovitellin_superhlx_dom"/>
</dbReference>
<feature type="signal peptide" evidence="4">
    <location>
        <begin position="1"/>
        <end position="27"/>
    </location>
</feature>
<gene>
    <name evidence="6" type="ORF">C9374_003836</name>
</gene>
<evidence type="ECO:0000256" key="4">
    <source>
        <dbReference type="SAM" id="SignalP"/>
    </source>
</evidence>
<name>A0AA88KSD1_NAELO</name>
<proteinExistence type="predicted"/>
<evidence type="ECO:0000256" key="3">
    <source>
        <dbReference type="SAM" id="MobiDB-lite"/>
    </source>
</evidence>
<feature type="region of interest" description="Disordered" evidence="3">
    <location>
        <begin position="1113"/>
        <end position="1148"/>
    </location>
</feature>
<dbReference type="Gene3D" id="1.25.10.20">
    <property type="entry name" value="Vitellinogen, superhelical"/>
    <property type="match status" value="1"/>
</dbReference>
<feature type="domain" description="Vitellogenin" evidence="5">
    <location>
        <begin position="70"/>
        <end position="752"/>
    </location>
</feature>
<dbReference type="EMBL" id="PYSW02000001">
    <property type="protein sequence ID" value="KAG2394072.1"/>
    <property type="molecule type" value="Genomic_DNA"/>
</dbReference>
<comment type="caution">
    <text evidence="6">The sequence shown here is derived from an EMBL/GenBank/DDBJ whole genome shotgun (WGS) entry which is preliminary data.</text>
</comment>
<evidence type="ECO:0000259" key="5">
    <source>
        <dbReference type="PROSITE" id="PS51211"/>
    </source>
</evidence>
<dbReference type="InterPro" id="IPR001747">
    <property type="entry name" value="Vitellogenin_N"/>
</dbReference>
<reference evidence="6 7" key="1">
    <citation type="journal article" date="2018" name="BMC Genomics">
        <title>The genome of Naegleria lovaniensis, the basis for a comparative approach to unravel pathogenicity factors of the human pathogenic amoeba N. fowleri.</title>
        <authorList>
            <person name="Liechti N."/>
            <person name="Schurch N."/>
            <person name="Bruggmann R."/>
            <person name="Wittwer M."/>
        </authorList>
    </citation>
    <scope>NUCLEOTIDE SEQUENCE [LARGE SCALE GENOMIC DNA]</scope>
    <source>
        <strain evidence="6 7">ATCC 30569</strain>
    </source>
</reference>
<protein>
    <recommendedName>
        <fullName evidence="5">Vitellogenin domain-containing protein</fullName>
    </recommendedName>
</protein>
<organism evidence="6 7">
    <name type="scientific">Naegleria lovaniensis</name>
    <name type="common">Amoeba</name>
    <dbReference type="NCBI Taxonomy" id="51637"/>
    <lineage>
        <taxon>Eukaryota</taxon>
        <taxon>Discoba</taxon>
        <taxon>Heterolobosea</taxon>
        <taxon>Tetramitia</taxon>
        <taxon>Eutetramitia</taxon>
        <taxon>Vahlkampfiidae</taxon>
        <taxon>Naegleria</taxon>
    </lineage>
</organism>
<dbReference type="SUPFAM" id="SSF56968">
    <property type="entry name" value="Lipovitellin-phosvitin complex, beta-sheet shell regions"/>
    <property type="match status" value="1"/>
</dbReference>
<dbReference type="PROSITE" id="PS51211">
    <property type="entry name" value="VITELLOGENIN"/>
    <property type="match status" value="1"/>
</dbReference>
<dbReference type="Gene3D" id="2.30.230.10">
    <property type="entry name" value="Lipovitellin, beta-sheet shell regions, chain A"/>
    <property type="match status" value="1"/>
</dbReference>
<feature type="compositionally biased region" description="Low complexity" evidence="3">
    <location>
        <begin position="1121"/>
        <end position="1142"/>
    </location>
</feature>
<sequence length="1369" mass="156503">MSLDLLLKRSMAMMLLTWFLVVCCVSSQQQQYQHAVMDDMLNRHASLSRDQAPRSVIVDCPKGKSLIYRFKSTTLIGSKLSSLHGRRVGGQENQLVGLVMLTCGSEHVHERDLNVVMVSFPKVYFSQFQNVGNETIFSRRKYRRISSTTDMTKEMNKNPIIFIQRKSGHIQKLIFRKSEQRWIRSIKKGIIRMFTTETRKTSRSQTDGVGGKYVQQYERSIYTNKENKKSILFISQAFNQDDVSKLSYHKRNLKFSAVHLVRVDMQNSIIKNTGIKFKLSFDDARNHHAFREFEKLSLKAKKDRVPPQSGASPYMETVSVGSAILDQVIDNKASNGHRISTIFFRDAVKELEKNGRHIKLGAEFEFENTFMVLKKDRTSTRKLQQRHFNPREMFKLLRALKRDPSGSSDVSKLITSISRQVRFHPIRAATLLIHELFQCMNELEKVNNAQHAFEIKRYMEAVQGIISTVHNSKIQDSLVDISSQHPDLASNYVYTSIVIPKPTRKVYDFLNKLQKEGYDATLHKNDDIRENAYMAFADLASRLTDDHLKHHIVEDILTRIGNSNTENDLIKYFHALNNAGSAVDIGILEHFFLHPNIPVRVKVLLSDNIKKRVKDDPTLDKMIHNLINNNVELESVVKTAIINAQTEREKTLKVGASIQDFVKAYYQCNHEDIRSAIRHYLYTVGTRQAGDALARLMDLNNLSRHTSKHLYSQFSLSSDDMELLTLYDNEFLSDSIFFGNFFQRIGDAVRNIGNGIRNVVHHVGQGVSRVAHAVGSGIRNAANWVKDRVEGAVNAVRRVFDQIKSYFQSATWNNQQACVPANDNPTDQICLYNPTIVSFVQNQGDLSSIKASKHYEFEKLVGTNSVHMYMGLAVYAGTSFECSPKVDSTTGFEVVLYGMADSYVKFFSNTWNIIAASVELQKRYENPIKDKIYVKIFQTTFVDGTFIPDKVRQVIDACFSETKPILEKRLPKLVDHSFLVHVGPIPISFSFNVALNFGIVLRYGVCVGKLEASASIEPYISISVQADGGIGVPVAKASVYVRAGLSYRIIPRLAFEKCNLCAALTHRLDDCGYDAGLSASLMTWSKDFKLFSKQDTPYIKTLFEKCIGRGEYRPSQNDSPGSWTVGSNNSSSNNDGSTSETNPNTNNCITNDMAAASDGSQSFALNERVWNEHSPRIHNYRPMFGKNSWNIPFEKAPPKPSVETLRSPLLLSPSIRLKRSFLTRVLTFEILQKVPIKYLRRLPSKFFTLTRQAMNKIPYPILTLPSETIIEFLKRLPPRYYHRVNDLPKPSDYTVVWPMRVLKKRFPESVLKQVPTKYLRHLHEEILRIRKRVLQRIPIQVYTTGEKAIVKWVCENYRQLCLRMYKEMK</sequence>
<evidence type="ECO:0000313" key="7">
    <source>
        <dbReference type="Proteomes" id="UP000816034"/>
    </source>
</evidence>
<evidence type="ECO:0000313" key="6">
    <source>
        <dbReference type="EMBL" id="KAG2394072.1"/>
    </source>
</evidence>
<comment type="caution">
    <text evidence="2">Lacks conserved residue(s) required for the propagation of feature annotation.</text>
</comment>
<dbReference type="InterPro" id="IPR015816">
    <property type="entry name" value="Vitellinogen_b-sht_N"/>
</dbReference>
<dbReference type="Proteomes" id="UP000816034">
    <property type="component" value="Unassembled WGS sequence"/>
</dbReference>
<keyword evidence="7" id="KW-1185">Reference proteome</keyword>
<evidence type="ECO:0000256" key="2">
    <source>
        <dbReference type="PROSITE-ProRule" id="PRU00557"/>
    </source>
</evidence>
<evidence type="ECO:0000256" key="1">
    <source>
        <dbReference type="ARBA" id="ARBA00022729"/>
    </source>
</evidence>
<accession>A0AA88KSD1</accession>
<dbReference type="Pfam" id="PF01347">
    <property type="entry name" value="Vitellogenin_N"/>
    <property type="match status" value="1"/>
</dbReference>
<dbReference type="InterPro" id="IPR015819">
    <property type="entry name" value="Lipid_transp_b-sht_shell"/>
</dbReference>